<comment type="caution">
    <text evidence="2">The sequence shown here is derived from an EMBL/GenBank/DDBJ whole genome shotgun (WGS) entry which is preliminary data.</text>
</comment>
<proteinExistence type="predicted"/>
<evidence type="ECO:0000256" key="1">
    <source>
        <dbReference type="SAM" id="MobiDB-lite"/>
    </source>
</evidence>
<sequence>MARKRRQRRGGGGNGFTRAQLKQMGVDLAEFEREQPEAQLPSRELCAEAKATRLTLEAGPPMNKLEARYERQLDMLKHVGVIADYRFECIKLRLGPNWLTGYTPDFLVILPDGLIEVHEVKGFWEDDARVKIKTAAGLFPFRFIAVTEKKGGGWAREVFYPEV</sequence>
<dbReference type="EMBL" id="LAZR01000153">
    <property type="protein sequence ID" value="KKN85961.1"/>
    <property type="molecule type" value="Genomic_DNA"/>
</dbReference>
<reference evidence="2" key="1">
    <citation type="journal article" date="2015" name="Nature">
        <title>Complex archaea that bridge the gap between prokaryotes and eukaryotes.</title>
        <authorList>
            <person name="Spang A."/>
            <person name="Saw J.H."/>
            <person name="Jorgensen S.L."/>
            <person name="Zaremba-Niedzwiedzka K."/>
            <person name="Martijn J."/>
            <person name="Lind A.E."/>
            <person name="van Eijk R."/>
            <person name="Schleper C."/>
            <person name="Guy L."/>
            <person name="Ettema T.J."/>
        </authorList>
    </citation>
    <scope>NUCLEOTIDE SEQUENCE</scope>
</reference>
<name>A0A0F9WJ18_9ZZZZ</name>
<dbReference type="Gene3D" id="3.40.91.30">
    <property type="match status" value="1"/>
</dbReference>
<protein>
    <submittedName>
        <fullName evidence="2">Uncharacterized protein</fullName>
    </submittedName>
</protein>
<gene>
    <name evidence="2" type="ORF">LCGC14_0273730</name>
</gene>
<dbReference type="AlphaFoldDB" id="A0A0F9WJ18"/>
<organism evidence="2">
    <name type="scientific">marine sediment metagenome</name>
    <dbReference type="NCBI Taxonomy" id="412755"/>
    <lineage>
        <taxon>unclassified sequences</taxon>
        <taxon>metagenomes</taxon>
        <taxon>ecological metagenomes</taxon>
    </lineage>
</organism>
<evidence type="ECO:0000313" key="2">
    <source>
        <dbReference type="EMBL" id="KKN85961.1"/>
    </source>
</evidence>
<accession>A0A0F9WJ18</accession>
<feature type="region of interest" description="Disordered" evidence="1">
    <location>
        <begin position="1"/>
        <end position="20"/>
    </location>
</feature>